<organism evidence="6 7">
    <name type="scientific">Dendrobium nobile</name>
    <name type="common">Orchid</name>
    <dbReference type="NCBI Taxonomy" id="94219"/>
    <lineage>
        <taxon>Eukaryota</taxon>
        <taxon>Viridiplantae</taxon>
        <taxon>Streptophyta</taxon>
        <taxon>Embryophyta</taxon>
        <taxon>Tracheophyta</taxon>
        <taxon>Spermatophyta</taxon>
        <taxon>Magnoliopsida</taxon>
        <taxon>Liliopsida</taxon>
        <taxon>Asparagales</taxon>
        <taxon>Orchidaceae</taxon>
        <taxon>Epidendroideae</taxon>
        <taxon>Malaxideae</taxon>
        <taxon>Dendrobiinae</taxon>
        <taxon>Dendrobium</taxon>
    </lineage>
</organism>
<evidence type="ECO:0000256" key="3">
    <source>
        <dbReference type="ARBA" id="ARBA00022989"/>
    </source>
</evidence>
<keyword evidence="7" id="KW-1185">Reference proteome</keyword>
<keyword evidence="4" id="KW-0472">Membrane</keyword>
<dbReference type="GO" id="GO:0016020">
    <property type="term" value="C:membrane"/>
    <property type="evidence" value="ECO:0007669"/>
    <property type="project" value="UniProtKB-SubCell"/>
</dbReference>
<protein>
    <submittedName>
        <fullName evidence="6">Uncharacterized protein</fullName>
    </submittedName>
</protein>
<keyword evidence="2" id="KW-0812">Transmembrane</keyword>
<gene>
    <name evidence="6" type="ORF">KFK09_023911</name>
</gene>
<comment type="caution">
    <text evidence="6">The sequence shown here is derived from an EMBL/GenBank/DDBJ whole genome shotgun (WGS) entry which is preliminary data.</text>
</comment>
<accession>A0A8T3AB53</accession>
<keyword evidence="3" id="KW-1133">Transmembrane helix</keyword>
<sequence length="383" mass="41478">MRATAGDSASSPSATTSMSFRGFSAMSLRRHQVASLEPSSEEELQLLDLLHTRLTDSLQSLLPSPDTKTPSLSFTLSLAFLHKLLDALLACESDFKSLLLLILSRNPSLISRPPLDRAISDFLDRAVKSLDLCNAVSLSLHSLRHWSRHADIAASALHRPGPPFTPPQINRARRALSKLLLSTSTGLSASSSSCRRMCRICSAKKHLQAVAAGLSTPRSGESGSSSVLALAVHTISTLLHFSMWMMVASFPCGSGEVQPPPPIPTATRHMPWALALSRLHEKIGEDMRRERKVGGLLVSAGMLEETLALERISRELLKLASNGEELEAAAAELAIASGKLDEGLGPFERKVREVFHRLVRCREEVIRCLGDSSSSSLSSVDHV</sequence>
<dbReference type="Proteomes" id="UP000829196">
    <property type="component" value="Unassembled WGS sequence"/>
</dbReference>
<dbReference type="AlphaFoldDB" id="A0A8T3AB53"/>
<evidence type="ECO:0000256" key="4">
    <source>
        <dbReference type="ARBA" id="ARBA00023136"/>
    </source>
</evidence>
<evidence type="ECO:0000256" key="2">
    <source>
        <dbReference type="ARBA" id="ARBA00022692"/>
    </source>
</evidence>
<comment type="similarity">
    <text evidence="5">Belongs to the ROH1 family.</text>
</comment>
<dbReference type="PANTHER" id="PTHR31509">
    <property type="entry name" value="BPS1-LIKE PROTEIN"/>
    <property type="match status" value="1"/>
</dbReference>
<name>A0A8T3AB53_DENNO</name>
<dbReference type="OrthoDB" id="1878996at2759"/>
<proteinExistence type="inferred from homology"/>
<evidence type="ECO:0000313" key="7">
    <source>
        <dbReference type="Proteomes" id="UP000829196"/>
    </source>
</evidence>
<reference evidence="6" key="1">
    <citation type="journal article" date="2022" name="Front. Genet.">
        <title>Chromosome-Scale Assembly of the Dendrobium nobile Genome Provides Insights Into the Molecular Mechanism of the Biosynthesis of the Medicinal Active Ingredient of Dendrobium.</title>
        <authorList>
            <person name="Xu Q."/>
            <person name="Niu S.-C."/>
            <person name="Li K.-L."/>
            <person name="Zheng P.-J."/>
            <person name="Zhang X.-J."/>
            <person name="Jia Y."/>
            <person name="Liu Y."/>
            <person name="Niu Y.-X."/>
            <person name="Yu L.-H."/>
            <person name="Chen D.-F."/>
            <person name="Zhang G.-Q."/>
        </authorList>
    </citation>
    <scope>NUCLEOTIDE SEQUENCE</scope>
    <source>
        <tissue evidence="6">Leaf</tissue>
    </source>
</reference>
<evidence type="ECO:0000313" key="6">
    <source>
        <dbReference type="EMBL" id="KAI0493786.1"/>
    </source>
</evidence>
<dbReference type="InterPro" id="IPR008511">
    <property type="entry name" value="ROH1-like"/>
</dbReference>
<dbReference type="EMBL" id="JAGYWB010000017">
    <property type="protein sequence ID" value="KAI0493786.1"/>
    <property type="molecule type" value="Genomic_DNA"/>
</dbReference>
<evidence type="ECO:0000256" key="1">
    <source>
        <dbReference type="ARBA" id="ARBA00004167"/>
    </source>
</evidence>
<dbReference type="Pfam" id="PF05633">
    <property type="entry name" value="ROH1-like"/>
    <property type="match status" value="1"/>
</dbReference>
<comment type="subcellular location">
    <subcellularLocation>
        <location evidence="1">Membrane</location>
        <topology evidence="1">Single-pass membrane protein</topology>
    </subcellularLocation>
</comment>
<evidence type="ECO:0000256" key="5">
    <source>
        <dbReference type="ARBA" id="ARBA00035114"/>
    </source>
</evidence>